<accession>A0ABU1Z8J9</accession>
<name>A0ABU1Z8J9_9BURK</name>
<dbReference type="Proteomes" id="UP001180536">
    <property type="component" value="Unassembled WGS sequence"/>
</dbReference>
<evidence type="ECO:0000259" key="1">
    <source>
        <dbReference type="Pfam" id="PF21880"/>
    </source>
</evidence>
<dbReference type="InterPro" id="IPR054209">
    <property type="entry name" value="DUF6916"/>
</dbReference>
<comment type="caution">
    <text evidence="2">The sequence shown here is derived from an EMBL/GenBank/DDBJ whole genome shotgun (WGS) entry which is preliminary data.</text>
</comment>
<gene>
    <name evidence="2" type="ORF">J2X16_002284</name>
</gene>
<evidence type="ECO:0000313" key="2">
    <source>
        <dbReference type="EMBL" id="MDR7296937.1"/>
    </source>
</evidence>
<protein>
    <recommendedName>
        <fullName evidence="1">DUF6916 domain-containing protein</fullName>
    </recommendedName>
</protein>
<dbReference type="Pfam" id="PF21880">
    <property type="entry name" value="DUF6916"/>
    <property type="match status" value="1"/>
</dbReference>
<dbReference type="RefSeq" id="WP_056873217.1">
    <property type="nucleotide sequence ID" value="NZ_JAVDXQ010000003.1"/>
</dbReference>
<dbReference type="PROSITE" id="PS51318">
    <property type="entry name" value="TAT"/>
    <property type="match status" value="1"/>
</dbReference>
<feature type="domain" description="DUF6916" evidence="1">
    <location>
        <begin position="39"/>
        <end position="108"/>
    </location>
</feature>
<evidence type="ECO:0000313" key="3">
    <source>
        <dbReference type="Proteomes" id="UP001180536"/>
    </source>
</evidence>
<dbReference type="EMBL" id="JAVDXQ010000003">
    <property type="protein sequence ID" value="MDR7296937.1"/>
    <property type="molecule type" value="Genomic_DNA"/>
</dbReference>
<keyword evidence="3" id="KW-1185">Reference proteome</keyword>
<proteinExistence type="predicted"/>
<dbReference type="InterPro" id="IPR006311">
    <property type="entry name" value="TAT_signal"/>
</dbReference>
<organism evidence="2 3">
    <name type="scientific">Pelomonas aquatica</name>
    <dbReference type="NCBI Taxonomy" id="431058"/>
    <lineage>
        <taxon>Bacteria</taxon>
        <taxon>Pseudomonadati</taxon>
        <taxon>Pseudomonadota</taxon>
        <taxon>Betaproteobacteria</taxon>
        <taxon>Burkholderiales</taxon>
        <taxon>Sphaerotilaceae</taxon>
        <taxon>Roseateles</taxon>
    </lineage>
</organism>
<sequence length="120" mass="12527">MINKREFLKGGSAAIVAGAGTTTALAAVRPSLEARSGLASWQAHVGQRFEVDGHAVTLRAASALPSRQPGEQFSLLFSGELPAGVGDALHRLTAADGASQSLYLVRTPRGLRADFCRLQA</sequence>
<reference evidence="2 3" key="1">
    <citation type="submission" date="2023-07" db="EMBL/GenBank/DDBJ databases">
        <title>Sorghum-associated microbial communities from plants grown in Nebraska, USA.</title>
        <authorList>
            <person name="Schachtman D."/>
        </authorList>
    </citation>
    <scope>NUCLEOTIDE SEQUENCE [LARGE SCALE GENOMIC DNA]</scope>
    <source>
        <strain evidence="2 3">BE310</strain>
    </source>
</reference>